<dbReference type="Gene3D" id="3.40.30.10">
    <property type="entry name" value="Glutaredoxin"/>
    <property type="match status" value="1"/>
</dbReference>
<dbReference type="NCBIfam" id="TIGR02174">
    <property type="entry name" value="CXXU_selWTH"/>
    <property type="match status" value="1"/>
</dbReference>
<evidence type="ECO:0000313" key="2">
    <source>
        <dbReference type="EMBL" id="MDY0881885.1"/>
    </source>
</evidence>
<accession>A0ABU5E8F6</accession>
<sequence>MSEEAAALPRVEIEFCTQCRWLLRAGWMAQELLTTFQDEIGEVALIPGTGGIFEIRSQGRLIWSRKAEGRFPDLKEVKQRLRDVIAPEKPLGHSDRRDPAS</sequence>
<evidence type="ECO:0000313" key="3">
    <source>
        <dbReference type="Proteomes" id="UP001279642"/>
    </source>
</evidence>
<reference evidence="2 3" key="1">
    <citation type="journal article" date="2016" name="Antonie Van Leeuwenhoek">
        <title>Dongia soli sp. nov., isolated from soil from Dokdo, Korea.</title>
        <authorList>
            <person name="Kim D.U."/>
            <person name="Lee H."/>
            <person name="Kim H."/>
            <person name="Kim S.G."/>
            <person name="Ka J.O."/>
        </authorList>
    </citation>
    <scope>NUCLEOTIDE SEQUENCE [LARGE SCALE GENOMIC DNA]</scope>
    <source>
        <strain evidence="2 3">D78</strain>
    </source>
</reference>
<dbReference type="InterPro" id="IPR036249">
    <property type="entry name" value="Thioredoxin-like_sf"/>
</dbReference>
<dbReference type="PANTHER" id="PTHR36417">
    <property type="entry name" value="SELENOPROTEIN DOMAIN PROTEIN (AFU_ORTHOLOGUE AFUA_1G05220)"/>
    <property type="match status" value="1"/>
</dbReference>
<evidence type="ECO:0000256" key="1">
    <source>
        <dbReference type="ARBA" id="ARBA00023284"/>
    </source>
</evidence>
<dbReference type="Pfam" id="PF10262">
    <property type="entry name" value="Rdx"/>
    <property type="match status" value="1"/>
</dbReference>
<dbReference type="InterPro" id="IPR011893">
    <property type="entry name" value="Selenoprotein_Rdx-typ"/>
</dbReference>
<dbReference type="PANTHER" id="PTHR36417:SF2">
    <property type="entry name" value="SELENOPROTEIN DOMAIN PROTEIN (AFU_ORTHOLOGUE AFUA_1G05220)"/>
    <property type="match status" value="1"/>
</dbReference>
<proteinExistence type="predicted"/>
<organism evidence="2 3">
    <name type="scientific">Dongia soli</name>
    <dbReference type="NCBI Taxonomy" id="600628"/>
    <lineage>
        <taxon>Bacteria</taxon>
        <taxon>Pseudomonadati</taxon>
        <taxon>Pseudomonadota</taxon>
        <taxon>Alphaproteobacteria</taxon>
        <taxon>Rhodospirillales</taxon>
        <taxon>Dongiaceae</taxon>
        <taxon>Dongia</taxon>
    </lineage>
</organism>
<protein>
    <submittedName>
        <fullName evidence="2">SelT/SelW/SelH family protein</fullName>
    </submittedName>
</protein>
<gene>
    <name evidence="2" type="ORF">SMD27_03450</name>
</gene>
<dbReference type="EMBL" id="JAXCLW010000001">
    <property type="protein sequence ID" value="MDY0881885.1"/>
    <property type="molecule type" value="Genomic_DNA"/>
</dbReference>
<dbReference type="SUPFAM" id="SSF52833">
    <property type="entry name" value="Thioredoxin-like"/>
    <property type="match status" value="1"/>
</dbReference>
<name>A0ABU5E8F6_9PROT</name>
<comment type="caution">
    <text evidence="2">The sequence shown here is derived from an EMBL/GenBank/DDBJ whole genome shotgun (WGS) entry which is preliminary data.</text>
</comment>
<dbReference type="Proteomes" id="UP001279642">
    <property type="component" value="Unassembled WGS sequence"/>
</dbReference>
<keyword evidence="3" id="KW-1185">Reference proteome</keyword>
<keyword evidence="1" id="KW-0676">Redox-active center</keyword>
<dbReference type="RefSeq" id="WP_320506927.1">
    <property type="nucleotide sequence ID" value="NZ_JAXCLW010000001.1"/>
</dbReference>